<dbReference type="Gene3D" id="1.25.40.10">
    <property type="entry name" value="Tetratricopeptide repeat domain"/>
    <property type="match status" value="1"/>
</dbReference>
<dbReference type="PANTHER" id="PTHR11102">
    <property type="entry name" value="SEL-1-LIKE PROTEIN"/>
    <property type="match status" value="1"/>
</dbReference>
<evidence type="ECO:0000256" key="3">
    <source>
        <dbReference type="SAM" id="SignalP"/>
    </source>
</evidence>
<evidence type="ECO:0000313" key="4">
    <source>
        <dbReference type="EMBL" id="VDN26189.1"/>
    </source>
</evidence>
<dbReference type="Pfam" id="PF08238">
    <property type="entry name" value="Sel1"/>
    <property type="match status" value="2"/>
</dbReference>
<protein>
    <submittedName>
        <fullName evidence="6">Sel1 repeat family protein</fullName>
    </submittedName>
</protein>
<dbReference type="WBParaSite" id="GPUH_0001555601-mRNA-1">
    <property type="protein sequence ID" value="GPUH_0001555601-mRNA-1"/>
    <property type="gene ID" value="GPUH_0001555601"/>
</dbReference>
<dbReference type="GO" id="GO:0036503">
    <property type="term" value="P:ERAD pathway"/>
    <property type="evidence" value="ECO:0007669"/>
    <property type="project" value="TreeGrafter"/>
</dbReference>
<feature type="compositionally biased region" description="Basic and acidic residues" evidence="2">
    <location>
        <begin position="124"/>
        <end position="143"/>
    </location>
</feature>
<keyword evidence="3" id="KW-0732">Signal</keyword>
<dbReference type="SUPFAM" id="SSF81901">
    <property type="entry name" value="HCP-like"/>
    <property type="match status" value="1"/>
</dbReference>
<evidence type="ECO:0000313" key="5">
    <source>
        <dbReference type="Proteomes" id="UP000271098"/>
    </source>
</evidence>
<organism evidence="6">
    <name type="scientific">Gongylonema pulchrum</name>
    <dbReference type="NCBI Taxonomy" id="637853"/>
    <lineage>
        <taxon>Eukaryota</taxon>
        <taxon>Metazoa</taxon>
        <taxon>Ecdysozoa</taxon>
        <taxon>Nematoda</taxon>
        <taxon>Chromadorea</taxon>
        <taxon>Rhabditida</taxon>
        <taxon>Spirurina</taxon>
        <taxon>Spiruromorpha</taxon>
        <taxon>Spiruroidea</taxon>
        <taxon>Gongylonematidae</taxon>
        <taxon>Gongylonema</taxon>
    </lineage>
</organism>
<name>A0A183E3J4_9BILA</name>
<gene>
    <name evidence="4" type="ORF">GPUH_LOCUS15535</name>
</gene>
<dbReference type="AlphaFoldDB" id="A0A183E3J4"/>
<evidence type="ECO:0000256" key="2">
    <source>
        <dbReference type="SAM" id="MobiDB-lite"/>
    </source>
</evidence>
<evidence type="ECO:0000256" key="1">
    <source>
        <dbReference type="ARBA" id="ARBA00038101"/>
    </source>
</evidence>
<feature type="region of interest" description="Disordered" evidence="2">
    <location>
        <begin position="19"/>
        <end position="40"/>
    </location>
</feature>
<reference evidence="6" key="1">
    <citation type="submission" date="2016-06" db="UniProtKB">
        <authorList>
            <consortium name="WormBaseParasite"/>
        </authorList>
    </citation>
    <scope>IDENTIFICATION</scope>
</reference>
<dbReference type="Proteomes" id="UP000271098">
    <property type="component" value="Unassembled WGS sequence"/>
</dbReference>
<keyword evidence="5" id="KW-1185">Reference proteome</keyword>
<dbReference type="SMART" id="SM00671">
    <property type="entry name" value="SEL1"/>
    <property type="match status" value="2"/>
</dbReference>
<dbReference type="InterPro" id="IPR050767">
    <property type="entry name" value="Sel1_AlgK"/>
</dbReference>
<evidence type="ECO:0000313" key="6">
    <source>
        <dbReference type="WBParaSite" id="GPUH_0001555601-mRNA-1"/>
    </source>
</evidence>
<accession>A0A183E3J4</accession>
<feature type="chain" id="PRO_5043138989" evidence="3">
    <location>
        <begin position="19"/>
        <end position="312"/>
    </location>
</feature>
<feature type="compositionally biased region" description="Polar residues" evidence="2">
    <location>
        <begin position="19"/>
        <end position="29"/>
    </location>
</feature>
<sequence length="312" mass="34619">MILRWALAVLLFSGITTGSNPSRRQTSADETSEVYDADDESDEKECLLLATYDITDDDIEKMSYTTASSSPVVPSAGDEFTKEKIDDRSRYIEIATYDITDDDIEKMSYTTASSSPVVPSAGDEFTKEKIDDSKEAEKTETEKKADELYRSAMRFLDKGRSSSTEAKKAAYRLLDEAAQLKHKEAMKLTAYAYLFGDYTRWNIDEARAIFEELATGGSADAQLALGFMHATGLGVPESSQAKALIYYTFSALGGNPLAQMALVCFAVSRNTFNIPCLELSRLYLRFPTASYIQKNTCSLPSFNDYIAYCCPL</sequence>
<dbReference type="InterPro" id="IPR006597">
    <property type="entry name" value="Sel1-like"/>
</dbReference>
<dbReference type="GO" id="GO:0005789">
    <property type="term" value="C:endoplasmic reticulum membrane"/>
    <property type="evidence" value="ECO:0007669"/>
    <property type="project" value="TreeGrafter"/>
</dbReference>
<comment type="similarity">
    <text evidence="1">Belongs to the sel-1 family.</text>
</comment>
<feature type="signal peptide" evidence="3">
    <location>
        <begin position="1"/>
        <end position="18"/>
    </location>
</feature>
<dbReference type="PANTHER" id="PTHR11102:SF147">
    <property type="entry name" value="SEL1L ADAPTOR SUBUNIT OF ERAD E3 UBIQUITIN LIGASE"/>
    <property type="match status" value="1"/>
</dbReference>
<dbReference type="EMBL" id="UYRT01082579">
    <property type="protein sequence ID" value="VDN26189.1"/>
    <property type="molecule type" value="Genomic_DNA"/>
</dbReference>
<dbReference type="OrthoDB" id="27934at2759"/>
<dbReference type="InterPro" id="IPR011990">
    <property type="entry name" value="TPR-like_helical_dom_sf"/>
</dbReference>
<feature type="region of interest" description="Disordered" evidence="2">
    <location>
        <begin position="111"/>
        <end position="143"/>
    </location>
</feature>
<feature type="compositionally biased region" description="Acidic residues" evidence="2">
    <location>
        <begin position="30"/>
        <end position="40"/>
    </location>
</feature>
<proteinExistence type="inferred from homology"/>
<reference evidence="4 5" key="2">
    <citation type="submission" date="2018-11" db="EMBL/GenBank/DDBJ databases">
        <authorList>
            <consortium name="Pathogen Informatics"/>
        </authorList>
    </citation>
    <scope>NUCLEOTIDE SEQUENCE [LARGE SCALE GENOMIC DNA]</scope>
</reference>